<feature type="transmembrane region" description="Helical" evidence="8">
    <location>
        <begin position="202"/>
        <end position="225"/>
    </location>
</feature>
<gene>
    <name evidence="9" type="ORF">UT28_C0001G0791</name>
</gene>
<dbReference type="EMBL" id="CP011213">
    <property type="protein sequence ID" value="AKM82571.1"/>
    <property type="molecule type" value="Genomic_DNA"/>
</dbReference>
<dbReference type="Pfam" id="PF01594">
    <property type="entry name" value="AI-2E_transport"/>
    <property type="match status" value="1"/>
</dbReference>
<feature type="transmembrane region" description="Helical" evidence="8">
    <location>
        <begin position="245"/>
        <end position="271"/>
    </location>
</feature>
<evidence type="ECO:0000256" key="2">
    <source>
        <dbReference type="ARBA" id="ARBA00009773"/>
    </source>
</evidence>
<feature type="transmembrane region" description="Helical" evidence="8">
    <location>
        <begin position="136"/>
        <end position="162"/>
    </location>
</feature>
<dbReference type="KEGG" id="bbgw:UT28_C0001G0791"/>
<keyword evidence="6 8" id="KW-1133">Transmembrane helix</keyword>
<dbReference type="GO" id="GO:0055085">
    <property type="term" value="P:transmembrane transport"/>
    <property type="evidence" value="ECO:0007669"/>
    <property type="project" value="TreeGrafter"/>
</dbReference>
<sequence>MENRIKIDVSLGSILKVALVVLGLWFFFVVRDVLLLFFIVLIIVAALGPLVDKMSKFMPRFLSVLILAIIFLGILTAVGFLFIPPLVSQISQLAVNIPVIVNKLGPVYHSLQAIIPSSQSNILNLSSQLEGITSGIYTTTVGFFTGLVALLTIIVMSFYMLLEQNSIKSFVYEIVPYRYREVAVDLLKKISDKMGSWLRGHVLLMLVVGLLDFIALSSVGVPYALTLGLWGGLTEVIPYIGPWLGLLPAVIIAFTISPIKALIIIIVYFLIQQLESSFFAPKILGKAVGLSPVIIILALLIGGKLMGILGVIIAVPVAAALSVLFQEWPELKKIKS</sequence>
<dbReference type="PANTHER" id="PTHR21716:SF53">
    <property type="entry name" value="PERMEASE PERM-RELATED"/>
    <property type="match status" value="1"/>
</dbReference>
<evidence type="ECO:0000313" key="10">
    <source>
        <dbReference type="Proteomes" id="UP000035648"/>
    </source>
</evidence>
<evidence type="ECO:0000256" key="6">
    <source>
        <dbReference type="ARBA" id="ARBA00022989"/>
    </source>
</evidence>
<feature type="transmembrane region" description="Helical" evidence="8">
    <location>
        <begin position="283"/>
        <end position="301"/>
    </location>
</feature>
<feature type="transmembrane region" description="Helical" evidence="8">
    <location>
        <begin position="33"/>
        <end position="51"/>
    </location>
</feature>
<evidence type="ECO:0000256" key="4">
    <source>
        <dbReference type="ARBA" id="ARBA00022475"/>
    </source>
</evidence>
<dbReference type="Proteomes" id="UP000035648">
    <property type="component" value="Chromosome"/>
</dbReference>
<evidence type="ECO:0008006" key="11">
    <source>
        <dbReference type="Google" id="ProtNLM"/>
    </source>
</evidence>
<feature type="transmembrane region" description="Helical" evidence="8">
    <location>
        <begin position="63"/>
        <end position="83"/>
    </location>
</feature>
<keyword evidence="5 8" id="KW-0812">Transmembrane</keyword>
<feature type="transmembrane region" description="Helical" evidence="8">
    <location>
        <begin position="7"/>
        <end position="27"/>
    </location>
</feature>
<evidence type="ECO:0000256" key="1">
    <source>
        <dbReference type="ARBA" id="ARBA00004651"/>
    </source>
</evidence>
<comment type="similarity">
    <text evidence="2">Belongs to the autoinducer-2 exporter (AI-2E) (TC 2.A.86) family.</text>
</comment>
<evidence type="ECO:0000256" key="8">
    <source>
        <dbReference type="SAM" id="Phobius"/>
    </source>
</evidence>
<dbReference type="AlphaFoldDB" id="A0A0G4B3P2"/>
<dbReference type="PANTHER" id="PTHR21716">
    <property type="entry name" value="TRANSMEMBRANE PROTEIN"/>
    <property type="match status" value="1"/>
</dbReference>
<evidence type="ECO:0000256" key="3">
    <source>
        <dbReference type="ARBA" id="ARBA00022448"/>
    </source>
</evidence>
<keyword evidence="7 8" id="KW-0472">Membrane</keyword>
<evidence type="ECO:0000313" key="9">
    <source>
        <dbReference type="EMBL" id="AKM82571.1"/>
    </source>
</evidence>
<keyword evidence="4" id="KW-1003">Cell membrane</keyword>
<evidence type="ECO:0000256" key="5">
    <source>
        <dbReference type="ARBA" id="ARBA00022692"/>
    </source>
</evidence>
<proteinExistence type="inferred from homology"/>
<dbReference type="GO" id="GO:0005886">
    <property type="term" value="C:plasma membrane"/>
    <property type="evidence" value="ECO:0007669"/>
    <property type="project" value="UniProtKB-SubCell"/>
</dbReference>
<dbReference type="InterPro" id="IPR002549">
    <property type="entry name" value="AI-2E-like"/>
</dbReference>
<reference evidence="9 10" key="1">
    <citation type="journal article" date="2015" name="Nature">
        <title>rRNA introns, odd ribosomes, and small enigmatic genomes across a large radiation of phyla.</title>
        <authorList>
            <person name="Brown C.T."/>
            <person name="Hug L.A."/>
            <person name="Thomas B.C."/>
            <person name="Sharon I."/>
            <person name="Castelle C.J."/>
            <person name="Singh A."/>
            <person name="Wilkins M.J."/>
            <person name="Williams K.H."/>
            <person name="Banfield J.F."/>
        </authorList>
    </citation>
    <scope>NUCLEOTIDE SEQUENCE [LARGE SCALE GENOMIC DNA]</scope>
</reference>
<dbReference type="STRING" id="1618337.UT28_C0001G0791"/>
<evidence type="ECO:0000256" key="7">
    <source>
        <dbReference type="ARBA" id="ARBA00023136"/>
    </source>
</evidence>
<feature type="transmembrane region" description="Helical" evidence="8">
    <location>
        <begin position="307"/>
        <end position="325"/>
    </location>
</feature>
<organism evidence="9 10">
    <name type="scientific">Berkelbacteria bacterium GW2011_GWE1_39_12</name>
    <dbReference type="NCBI Taxonomy" id="1618337"/>
    <lineage>
        <taxon>Bacteria</taxon>
        <taxon>Candidatus Berkelbacteria</taxon>
    </lineage>
</organism>
<keyword evidence="3" id="KW-0813">Transport</keyword>
<comment type="subcellular location">
    <subcellularLocation>
        <location evidence="1">Cell membrane</location>
        <topology evidence="1">Multi-pass membrane protein</topology>
    </subcellularLocation>
</comment>
<protein>
    <recommendedName>
        <fullName evidence="11">Permease</fullName>
    </recommendedName>
</protein>
<name>A0A0G4B3P2_9BACT</name>
<accession>A0A0G4B3P2</accession>